<sequence>MSTKVKYLISVVLILLGVVMLVLLQPAETIEPSVELPDSVSLSVPVDLQFLGDRMEELVMKQKSNEPKILPLMVVTTKICPPCVNNMDDYANLLKNDPLFFEPTLVFVDVEKTAAERFVATTDLDITFKLIRSEDAVSLFLEAEQNLMFVDPTEQVVFHDIVIPNGVTQLAYKEGELHETVELWKRRLAENTVRHSQDLNETFHTPNNP</sequence>
<name>A0ABS9KBK9_9BACT</name>
<evidence type="ECO:0008006" key="3">
    <source>
        <dbReference type="Google" id="ProtNLM"/>
    </source>
</evidence>
<reference evidence="1" key="2">
    <citation type="submission" date="2024-05" db="EMBL/GenBank/DDBJ databases">
        <title>Rhodohalobacter halophilus gen. nov., sp. nov., a moderately halophilic member of the family Balneolaceae.</title>
        <authorList>
            <person name="Xia J."/>
        </authorList>
    </citation>
    <scope>NUCLEOTIDE SEQUENCE</scope>
    <source>
        <strain evidence="1">WB101</strain>
    </source>
</reference>
<evidence type="ECO:0000313" key="2">
    <source>
        <dbReference type="Proteomes" id="UP001165366"/>
    </source>
</evidence>
<evidence type="ECO:0000313" key="1">
    <source>
        <dbReference type="EMBL" id="MCG2588203.1"/>
    </source>
</evidence>
<gene>
    <name evidence="1" type="ORF">L6773_06470</name>
</gene>
<proteinExistence type="predicted"/>
<dbReference type="Proteomes" id="UP001165366">
    <property type="component" value="Unassembled WGS sequence"/>
</dbReference>
<dbReference type="EMBL" id="JAKLWS010000006">
    <property type="protein sequence ID" value="MCG2588203.1"/>
    <property type="molecule type" value="Genomic_DNA"/>
</dbReference>
<accession>A0ABS9KBK9</accession>
<protein>
    <recommendedName>
        <fullName evidence="3">Thioredoxin domain-containing protein</fullName>
    </recommendedName>
</protein>
<organism evidence="1 2">
    <name type="scientific">Rhodohalobacter sulfatireducens</name>
    <dbReference type="NCBI Taxonomy" id="2911366"/>
    <lineage>
        <taxon>Bacteria</taxon>
        <taxon>Pseudomonadati</taxon>
        <taxon>Balneolota</taxon>
        <taxon>Balneolia</taxon>
        <taxon>Balneolales</taxon>
        <taxon>Balneolaceae</taxon>
        <taxon>Rhodohalobacter</taxon>
    </lineage>
</organism>
<dbReference type="RefSeq" id="WP_237853047.1">
    <property type="nucleotide sequence ID" value="NZ_JAKLWS010000006.1"/>
</dbReference>
<keyword evidence="2" id="KW-1185">Reference proteome</keyword>
<reference evidence="1" key="1">
    <citation type="submission" date="2022-01" db="EMBL/GenBank/DDBJ databases">
        <authorList>
            <person name="Wang Y."/>
        </authorList>
    </citation>
    <scope>NUCLEOTIDE SEQUENCE</scope>
    <source>
        <strain evidence="1">WB101</strain>
    </source>
</reference>
<comment type="caution">
    <text evidence="1">The sequence shown here is derived from an EMBL/GenBank/DDBJ whole genome shotgun (WGS) entry which is preliminary data.</text>
</comment>